<dbReference type="EMBL" id="JAXUIA010000003">
    <property type="protein sequence ID" value="MEA0976146.1"/>
    <property type="molecule type" value="Genomic_DNA"/>
</dbReference>
<gene>
    <name evidence="1" type="ORF">U6C28_07510</name>
</gene>
<name>A0ABU5NJC9_9BACI</name>
<reference evidence="1 2" key="1">
    <citation type="submission" date="2023-12" db="EMBL/GenBank/DDBJ databases">
        <title>Genome comparison identifies genes involved in endophytic behavior of Lysinibacillus irui and provides insights into its role as a plant-growth promoting bacterium.</title>
        <authorList>
            <person name="Hilario S."/>
            <person name="Matos I."/>
            <person name="Goncalves M.F.M."/>
            <person name="Pardo C.A."/>
            <person name="Santos M.J."/>
        </authorList>
    </citation>
    <scope>NUCLEOTIDE SEQUENCE [LARGE SCALE GENOMIC DNA]</scope>
    <source>
        <strain evidence="1 2">B3</strain>
    </source>
</reference>
<evidence type="ECO:0000313" key="1">
    <source>
        <dbReference type="EMBL" id="MEA0976146.1"/>
    </source>
</evidence>
<accession>A0ABU5NJC9</accession>
<dbReference type="Proteomes" id="UP001289615">
    <property type="component" value="Unassembled WGS sequence"/>
</dbReference>
<comment type="caution">
    <text evidence="1">The sequence shown here is derived from an EMBL/GenBank/DDBJ whole genome shotgun (WGS) entry which is preliminary data.</text>
</comment>
<keyword evidence="2" id="KW-1185">Reference proteome</keyword>
<protein>
    <recommendedName>
        <fullName evidence="3">Minor capsid protein</fullName>
    </recommendedName>
</protein>
<organism evidence="1 2">
    <name type="scientific">Lysinibacillus irui</name>
    <dbReference type="NCBI Taxonomy" id="2998077"/>
    <lineage>
        <taxon>Bacteria</taxon>
        <taxon>Bacillati</taxon>
        <taxon>Bacillota</taxon>
        <taxon>Bacilli</taxon>
        <taxon>Bacillales</taxon>
        <taxon>Bacillaceae</taxon>
        <taxon>Lysinibacillus</taxon>
    </lineage>
</organism>
<evidence type="ECO:0008006" key="3">
    <source>
        <dbReference type="Google" id="ProtNLM"/>
    </source>
</evidence>
<dbReference type="RefSeq" id="WP_322611168.1">
    <property type="nucleotide sequence ID" value="NZ_JAXLNX010000006.1"/>
</dbReference>
<sequence length="101" mass="11343">MRVPSFLLKDEARIRLYKGTGVYGPVYNDDPIFTHCYYELVQKKVELPNGAAITSSATAVLPPNVCITIGSEIEINGRKFEVMQVESVNGWTKSCYEVILR</sequence>
<evidence type="ECO:0000313" key="2">
    <source>
        <dbReference type="Proteomes" id="UP001289615"/>
    </source>
</evidence>
<proteinExistence type="predicted"/>